<organism evidence="2 3">
    <name type="scientific">Candidatus Saccharicenans subterraneus</name>
    <dbReference type="NCBI Taxonomy" id="2508984"/>
    <lineage>
        <taxon>Bacteria</taxon>
        <taxon>Candidatus Aminicenantota</taxon>
        <taxon>Candidatus Aminicenantia</taxon>
        <taxon>Candidatus Aminicenantales</taxon>
        <taxon>Candidatus Saccharicenantaceae</taxon>
        <taxon>Candidatus Saccharicenans</taxon>
    </lineage>
</organism>
<dbReference type="Gene3D" id="3.40.50.10420">
    <property type="entry name" value="NagB/RpiA/CoA transferase-like"/>
    <property type="match status" value="1"/>
</dbReference>
<evidence type="ECO:0000313" key="2">
    <source>
        <dbReference type="EMBL" id="RFT16375.1"/>
    </source>
</evidence>
<comment type="caution">
    <text evidence="2">The sequence shown here is derived from an EMBL/GenBank/DDBJ whole genome shotgun (WGS) entry which is preliminary data.</text>
</comment>
<gene>
    <name evidence="2" type="ORF">OP8BY_1553</name>
</gene>
<accession>A0A3E2BNQ6</accession>
<dbReference type="InterPro" id="IPR003741">
    <property type="entry name" value="LUD_dom"/>
</dbReference>
<dbReference type="PANTHER" id="PTHR43682">
    <property type="entry name" value="LACTATE UTILIZATION PROTEIN C"/>
    <property type="match status" value="1"/>
</dbReference>
<dbReference type="EMBL" id="QUAH01000003">
    <property type="protein sequence ID" value="RFT16375.1"/>
    <property type="molecule type" value="Genomic_DNA"/>
</dbReference>
<name>A0A3E2BNQ6_9BACT</name>
<proteinExistence type="predicted"/>
<protein>
    <submittedName>
        <fullName evidence="2">L-lactate utilization protein LutC</fullName>
    </submittedName>
</protein>
<dbReference type="Proteomes" id="UP000257323">
    <property type="component" value="Unassembled WGS sequence"/>
</dbReference>
<reference evidence="2 3" key="1">
    <citation type="submission" date="2018-08" db="EMBL/GenBank/DDBJ databases">
        <title>Genome analysis of the thermophilic bacterium of the candidate phylum Aminicenantes from deep subsurface aquifer revealed its physiology and ecological role.</title>
        <authorList>
            <person name="Kadnikov V.V."/>
            <person name="Mardanov A.V."/>
            <person name="Beletsky A.V."/>
            <person name="Karnachuk O.V."/>
            <person name="Ravin N.V."/>
        </authorList>
    </citation>
    <scope>NUCLEOTIDE SEQUENCE [LARGE SCALE GENOMIC DNA]</scope>
    <source>
        <strain evidence="2">BY38</strain>
    </source>
</reference>
<feature type="domain" description="LUD" evidence="1">
    <location>
        <begin position="8"/>
        <end position="187"/>
    </location>
</feature>
<dbReference type="PANTHER" id="PTHR43682:SF1">
    <property type="entry name" value="LACTATE UTILIZATION PROTEIN C"/>
    <property type="match status" value="1"/>
</dbReference>
<evidence type="ECO:0000313" key="3">
    <source>
        <dbReference type="Proteomes" id="UP000257323"/>
    </source>
</evidence>
<dbReference type="Pfam" id="PF02589">
    <property type="entry name" value="LUD_dom"/>
    <property type="match status" value="1"/>
</dbReference>
<sequence length="189" mass="20640">MPMSKDLVKQFKEKAAAVSAEVFTSPTQAKALDKAVEWLRKEKKLKITADDKLAGLLAARDTAGFSLTFPDKPEQFAELQAALVEADFAVAETGTLVHLDATPRDLWRWTLPENCLAFLDRGKIAANMEELLEAFNTYLSSGGKEGEGSLANEVKQISFVTGPSRTADIEGQLELGVHGPLRLLIFIYG</sequence>
<dbReference type="InterPro" id="IPR024185">
    <property type="entry name" value="FTHF_cligase-like_sf"/>
</dbReference>
<dbReference type="AlphaFoldDB" id="A0A3E2BNQ6"/>
<dbReference type="SUPFAM" id="SSF100950">
    <property type="entry name" value="NagB/RpiA/CoA transferase-like"/>
    <property type="match status" value="1"/>
</dbReference>
<evidence type="ECO:0000259" key="1">
    <source>
        <dbReference type="Pfam" id="PF02589"/>
    </source>
</evidence>
<dbReference type="InterPro" id="IPR037171">
    <property type="entry name" value="NagB/RpiA_transferase-like"/>
</dbReference>